<dbReference type="GO" id="GO:0000287">
    <property type="term" value="F:magnesium ion binding"/>
    <property type="evidence" value="ECO:0007669"/>
    <property type="project" value="InterPro"/>
</dbReference>
<evidence type="ECO:0000313" key="15">
    <source>
        <dbReference type="EMBL" id="EKF22485.1"/>
    </source>
</evidence>
<dbReference type="Gene3D" id="3.40.50.1220">
    <property type="entry name" value="TPP-binding domain"/>
    <property type="match status" value="1"/>
</dbReference>
<dbReference type="UniPathway" id="UPA00049">
    <property type="reaction ID" value="UER00059"/>
</dbReference>
<dbReference type="InterPro" id="IPR012001">
    <property type="entry name" value="Thiamin_PyroP_enz_TPP-bd_dom"/>
</dbReference>
<dbReference type="SUPFAM" id="SSF52467">
    <property type="entry name" value="DHS-like NAD/FAD-binding domain"/>
    <property type="match status" value="1"/>
</dbReference>
<evidence type="ECO:0000256" key="9">
    <source>
        <dbReference type="ARBA" id="ARBA00023304"/>
    </source>
</evidence>
<evidence type="ECO:0000313" key="16">
    <source>
        <dbReference type="Proteomes" id="UP000006265"/>
    </source>
</evidence>
<dbReference type="InterPro" id="IPR012000">
    <property type="entry name" value="Thiamin_PyroP_enz_cen_dom"/>
</dbReference>
<dbReference type="GO" id="GO:0009097">
    <property type="term" value="P:isoleucine biosynthetic process"/>
    <property type="evidence" value="ECO:0007669"/>
    <property type="project" value="UniProtKB-UniPathway"/>
</dbReference>
<dbReference type="OrthoDB" id="4494979at2"/>
<comment type="cofactor">
    <cofactor evidence="1">
        <name>thiamine diphosphate</name>
        <dbReference type="ChEBI" id="CHEBI:58937"/>
    </cofactor>
</comment>
<keyword evidence="8 11" id="KW-0786">Thiamine pyrophosphate</keyword>
<dbReference type="GO" id="GO:0005948">
    <property type="term" value="C:acetolactate synthase complex"/>
    <property type="evidence" value="ECO:0007669"/>
    <property type="project" value="TreeGrafter"/>
</dbReference>
<evidence type="ECO:0000256" key="11">
    <source>
        <dbReference type="RuleBase" id="RU362132"/>
    </source>
</evidence>
<keyword evidence="7" id="KW-0274">FAD</keyword>
<evidence type="ECO:0000256" key="6">
    <source>
        <dbReference type="ARBA" id="ARBA00022630"/>
    </source>
</evidence>
<evidence type="ECO:0000259" key="14">
    <source>
        <dbReference type="Pfam" id="PF02776"/>
    </source>
</evidence>
<dbReference type="GO" id="GO:0009099">
    <property type="term" value="P:L-valine biosynthetic process"/>
    <property type="evidence" value="ECO:0007669"/>
    <property type="project" value="UniProtKB-UniPathway"/>
</dbReference>
<reference evidence="15 16" key="1">
    <citation type="journal article" date="2012" name="J. Bacteriol.">
        <title>Genome sequence of Mycobacterium hassiacum DSM 44199, a rare source of heat-stable mycobacterial proteins.</title>
        <authorList>
            <person name="Tiago I."/>
            <person name="Maranha A."/>
            <person name="Mendes V."/>
            <person name="Alarico S."/>
            <person name="Moynihan P.J."/>
            <person name="Clarke A.J."/>
            <person name="Macedo-Ribeiro S."/>
            <person name="Pereira P.J."/>
            <person name="Empadinhas N."/>
        </authorList>
    </citation>
    <scope>NUCLEOTIDE SEQUENCE [LARGE SCALE GENOMIC DNA]</scope>
    <source>
        <strain evidence="16">DSM 44199 / CIP 105218 / JCM 12690 / 3849</strain>
    </source>
</reference>
<dbReference type="GO" id="GO:0030976">
    <property type="term" value="F:thiamine pyrophosphate binding"/>
    <property type="evidence" value="ECO:0007669"/>
    <property type="project" value="InterPro"/>
</dbReference>
<keyword evidence="16" id="KW-1185">Reference proteome</keyword>
<feature type="domain" description="Thiamine pyrophosphate enzyme central" evidence="12">
    <location>
        <begin position="194"/>
        <end position="330"/>
    </location>
</feature>
<dbReference type="Gene3D" id="3.40.50.970">
    <property type="match status" value="2"/>
</dbReference>
<dbReference type="PANTHER" id="PTHR18968:SF166">
    <property type="entry name" value="2-HYDROXYACYL-COA LYASE 2"/>
    <property type="match status" value="1"/>
</dbReference>
<dbReference type="SUPFAM" id="SSF52518">
    <property type="entry name" value="Thiamin diphosphate-binding fold (THDP-binding)"/>
    <property type="match status" value="2"/>
</dbReference>
<comment type="similarity">
    <text evidence="4 11">Belongs to the TPP enzyme family.</text>
</comment>
<dbReference type="GO" id="GO:0050660">
    <property type="term" value="F:flavin adenine dinucleotide binding"/>
    <property type="evidence" value="ECO:0007669"/>
    <property type="project" value="TreeGrafter"/>
</dbReference>
<dbReference type="AlphaFoldDB" id="K5BAM2"/>
<protein>
    <recommendedName>
        <fullName evidence="5">acetolactate synthase</fullName>
        <ecNumber evidence="5">2.2.1.6</ecNumber>
    </recommendedName>
</protein>
<organism evidence="15 16">
    <name type="scientific">Mycolicibacterium hassiacum (strain DSM 44199 / CIP 105218 / JCM 12690 / 3849)</name>
    <name type="common">Mycobacterium hassiacum</name>
    <dbReference type="NCBI Taxonomy" id="1122247"/>
    <lineage>
        <taxon>Bacteria</taxon>
        <taxon>Bacillati</taxon>
        <taxon>Actinomycetota</taxon>
        <taxon>Actinomycetes</taxon>
        <taxon>Mycobacteriales</taxon>
        <taxon>Mycobacteriaceae</taxon>
        <taxon>Mycolicibacterium</taxon>
    </lineage>
</organism>
<evidence type="ECO:0000256" key="4">
    <source>
        <dbReference type="ARBA" id="ARBA00007812"/>
    </source>
</evidence>
<dbReference type="eggNOG" id="COG0028">
    <property type="taxonomic scope" value="Bacteria"/>
</dbReference>
<dbReference type="Proteomes" id="UP000006265">
    <property type="component" value="Unassembled WGS sequence"/>
</dbReference>
<evidence type="ECO:0000256" key="2">
    <source>
        <dbReference type="ARBA" id="ARBA00004974"/>
    </source>
</evidence>
<dbReference type="InterPro" id="IPR045229">
    <property type="entry name" value="TPP_enz"/>
</dbReference>
<proteinExistence type="inferred from homology"/>
<dbReference type="EMBL" id="AMRA01000097">
    <property type="protein sequence ID" value="EKF22485.1"/>
    <property type="molecule type" value="Genomic_DNA"/>
</dbReference>
<dbReference type="Pfam" id="PF02775">
    <property type="entry name" value="TPP_enzyme_C"/>
    <property type="match status" value="1"/>
</dbReference>
<dbReference type="Pfam" id="PF02776">
    <property type="entry name" value="TPP_enzyme_N"/>
    <property type="match status" value="1"/>
</dbReference>
<dbReference type="UniPathway" id="UPA00047">
    <property type="reaction ID" value="UER00055"/>
</dbReference>
<feature type="domain" description="Thiamine pyrophosphate enzyme TPP-binding" evidence="13">
    <location>
        <begin position="397"/>
        <end position="542"/>
    </location>
</feature>
<evidence type="ECO:0000259" key="13">
    <source>
        <dbReference type="Pfam" id="PF02775"/>
    </source>
</evidence>
<comment type="pathway">
    <text evidence="2">Amino-acid biosynthesis; L-isoleucine biosynthesis; L-isoleucine from 2-oxobutanoate: step 1/4.</text>
</comment>
<evidence type="ECO:0000259" key="12">
    <source>
        <dbReference type="Pfam" id="PF00205"/>
    </source>
</evidence>
<dbReference type="PATRIC" id="fig|1122247.3.peg.3414"/>
<dbReference type="CDD" id="cd02004">
    <property type="entry name" value="TPP_BZL_OCoD_HPCL"/>
    <property type="match status" value="1"/>
</dbReference>
<evidence type="ECO:0000256" key="10">
    <source>
        <dbReference type="ARBA" id="ARBA00048670"/>
    </source>
</evidence>
<sequence>MGVPVYKRILDLFEAEGVNTIFGIPDPNFVHMFAEAHARGWSVVAPHHELAAGFMAEAVSRMTGGPGLCIGTLGPGMANIAGAIQCAKVENSPVIFLGGQRARITERRVRRGRIQFVRQEPLFAPSVKYSASIEYPDQTDEIIREAIRRSMSGTPGPSYVEYPAHVLLEELDVPDPLPPQRYRLVGQGAGAPEIAEAARLIRAAEKPILLVGHAVHTTRSQAAVKQLADLMACPVIQTSGGTSFIPGLEDRTFPYGFSPAAVEAVVESDLCLALGTELGEPVHYGKGRHWAACNDIRKWILVEQDPLAIGVNRPIDVALVGDLRAVVPQLVEALKDTPRSPAPNLDALIKKDAEELAQLAENAPRGRTPIHPARFVVEATKAFPEDGILVRDGGATVIFQWTYSQAKPRDVIWNQNFGHLGTGLPYAIGASIADGRKRPVMLLTSDSSFLFHIAELETAAREGLPLVCVVGVDHQWGLEVGVYKRTFPQPSPQPGVHWSKDVRFDRIAEGFGCHGEYVEKDTEIGPAIERAFASGKPGVVHVCIDPKANSEEMPKYDEFRTWYAEGTQ</sequence>
<name>K5BAM2_MYCHD</name>
<keyword evidence="9" id="KW-0028">Amino-acid biosynthesis</keyword>
<evidence type="ECO:0000256" key="1">
    <source>
        <dbReference type="ARBA" id="ARBA00001964"/>
    </source>
</evidence>
<feature type="domain" description="Thiamine pyrophosphate enzyme N-terminal TPP-binding" evidence="14">
    <location>
        <begin position="7"/>
        <end position="107"/>
    </location>
</feature>
<comment type="caution">
    <text evidence="15">The sequence shown here is derived from an EMBL/GenBank/DDBJ whole genome shotgun (WGS) entry which is preliminary data.</text>
</comment>
<evidence type="ECO:0000256" key="5">
    <source>
        <dbReference type="ARBA" id="ARBA00013145"/>
    </source>
</evidence>
<dbReference type="GO" id="GO:0003984">
    <property type="term" value="F:acetolactate synthase activity"/>
    <property type="evidence" value="ECO:0007669"/>
    <property type="project" value="UniProtKB-EC"/>
</dbReference>
<evidence type="ECO:0000256" key="8">
    <source>
        <dbReference type="ARBA" id="ARBA00023052"/>
    </source>
</evidence>
<comment type="catalytic activity">
    <reaction evidence="10">
        <text>2 pyruvate + H(+) = (2S)-2-acetolactate + CO2</text>
        <dbReference type="Rhea" id="RHEA:25249"/>
        <dbReference type="ChEBI" id="CHEBI:15361"/>
        <dbReference type="ChEBI" id="CHEBI:15378"/>
        <dbReference type="ChEBI" id="CHEBI:16526"/>
        <dbReference type="ChEBI" id="CHEBI:58476"/>
        <dbReference type="EC" id="2.2.1.6"/>
    </reaction>
</comment>
<dbReference type="Pfam" id="PF00205">
    <property type="entry name" value="TPP_enzyme_M"/>
    <property type="match status" value="1"/>
</dbReference>
<dbReference type="InterPro" id="IPR011766">
    <property type="entry name" value="TPP_enzyme_TPP-bd"/>
</dbReference>
<dbReference type="RefSeq" id="WP_005629881.1">
    <property type="nucleotide sequence ID" value="NZ_AMRA01000097.1"/>
</dbReference>
<dbReference type="EC" id="2.2.1.6" evidence="5"/>
<accession>K5BAM2</accession>
<dbReference type="STRING" id="1122247.GCA_000379865_00897"/>
<gene>
    <name evidence="15" type="ORF">C731_3559</name>
</gene>
<dbReference type="InterPro" id="IPR029035">
    <property type="entry name" value="DHS-like_NAD/FAD-binding_dom"/>
</dbReference>
<comment type="pathway">
    <text evidence="3">Amino-acid biosynthesis; L-valine biosynthesis; L-valine from pyruvate: step 1/4.</text>
</comment>
<evidence type="ECO:0000256" key="3">
    <source>
        <dbReference type="ARBA" id="ARBA00005025"/>
    </source>
</evidence>
<evidence type="ECO:0000256" key="7">
    <source>
        <dbReference type="ARBA" id="ARBA00022827"/>
    </source>
</evidence>
<dbReference type="CDD" id="cd07035">
    <property type="entry name" value="TPP_PYR_POX_like"/>
    <property type="match status" value="1"/>
</dbReference>
<dbReference type="PANTHER" id="PTHR18968">
    <property type="entry name" value="THIAMINE PYROPHOSPHATE ENZYMES"/>
    <property type="match status" value="1"/>
</dbReference>
<dbReference type="InterPro" id="IPR029061">
    <property type="entry name" value="THDP-binding"/>
</dbReference>
<keyword evidence="6" id="KW-0285">Flavoprotein</keyword>
<keyword evidence="9" id="KW-0100">Branched-chain amino acid biosynthesis</keyword>